<evidence type="ECO:0000256" key="10">
    <source>
        <dbReference type="SAM" id="SignalP"/>
    </source>
</evidence>
<dbReference type="InterPro" id="IPR000531">
    <property type="entry name" value="Beta-barrel_TonB"/>
</dbReference>
<keyword evidence="5 9" id="KW-0798">TonB box</keyword>
<evidence type="ECO:0000256" key="3">
    <source>
        <dbReference type="ARBA" id="ARBA00022452"/>
    </source>
</evidence>
<name>A0A1G4TMU2_9CAUL</name>
<evidence type="ECO:0000256" key="5">
    <source>
        <dbReference type="ARBA" id="ARBA00023077"/>
    </source>
</evidence>
<gene>
    <name evidence="13" type="ORF">SAMN02927928_0019</name>
</gene>
<evidence type="ECO:0000256" key="7">
    <source>
        <dbReference type="ARBA" id="ARBA00023237"/>
    </source>
</evidence>
<comment type="subcellular location">
    <subcellularLocation>
        <location evidence="1 8">Cell outer membrane</location>
        <topology evidence="1 8">Multi-pass membrane protein</topology>
    </subcellularLocation>
</comment>
<keyword evidence="10" id="KW-0732">Signal</keyword>
<dbReference type="Proteomes" id="UP000199150">
    <property type="component" value="Unassembled WGS sequence"/>
</dbReference>
<dbReference type="PANTHER" id="PTHR47234:SF1">
    <property type="entry name" value="TONB-DEPENDENT RECEPTOR"/>
    <property type="match status" value="1"/>
</dbReference>
<dbReference type="PANTHER" id="PTHR47234">
    <property type="match status" value="1"/>
</dbReference>
<comment type="similarity">
    <text evidence="8 9">Belongs to the TonB-dependent receptor family.</text>
</comment>
<dbReference type="InterPro" id="IPR012910">
    <property type="entry name" value="Plug_dom"/>
</dbReference>
<dbReference type="EMBL" id="FMTS01000010">
    <property type="protein sequence ID" value="SCW82728.1"/>
    <property type="molecule type" value="Genomic_DNA"/>
</dbReference>
<feature type="chain" id="PRO_5011602452" evidence="10">
    <location>
        <begin position="24"/>
        <end position="950"/>
    </location>
</feature>
<evidence type="ECO:0000256" key="6">
    <source>
        <dbReference type="ARBA" id="ARBA00023136"/>
    </source>
</evidence>
<dbReference type="AlphaFoldDB" id="A0A1G4TMU2"/>
<sequence length="950" mass="102553">MLGAAALPLIMTAALISFTPAHAQDIPVTQENTAAAPVVDSKSTDKDTTVVVVTGTNIKGVKPVGSETTTMKREEILATGLTNVTDVLRTLPQVQNTGDPNGATMREGGTAGYGGNSTQGTTINLRGIGSSATLTLVDGHRLAPSGAALTFTEATQVPIAAVERIEIVSDGASAIYGSDAVSGVINFVLRKRYNGAEVTGRYSVNKGADEKGVSATAGHSWNNVGKFGEGNAIFSMDFTDRSAFARNKSPYLMQDLTRFGGLDNRINGATATPGTPGNIVVTTTTYFPVYGTTYNTYGLPNGTNEHLTGADLLATPNLVDSADYADYIGALKRQQYVFILNQSITPWLDFSYEGFYTHRETISRALYTNSAIKLTAASPFYIQGVPGIAPGADETVQYNFYKDIGAQTTYNPDTTWTQTASLKARLPKSWSADGYATFGRDATCGICNINNNVDVDAFNYQIAQGNINPLSSTPLTEEQKATFIGTNIQASTNKMADFGLKFTGPLFSLPAGPVRLAVGAEHQYNEQHLSNGANRGTDNHFQWDNITTSNRTVDSAYLEVFIPVISRDMNIPLVQDINLDLAGRYDKYSDFGDTSNPKIGITWDVNDELSFRGSWGTSFRAPSLTDTNANVFSYAGIFPFPNNSGDPNIAQAFPGYSYALMFIGANPDLRPEEATTWSAGFDYKPAWVDGLSVGSTYYDIAYDNQIVFQPTVNLFLSSPENRAVYSKYIHPVDNTGCVEGDSSTYDPELAKYVALPNLYGSTVGQVCQVQVVLDARETNMAATHQYGVDLHATYVRNTSYGFLNFGGSVTKILSSKQTIVEGTDAISAIDHYSYPVSLRGRFNAGWAKNGWNVNLFANYVGGYLNDQTLSDNGVQRPFQKVKANTTYDFGVGYMVPQDSTSFARGVRVSLNIQNVLNQAPQIVLTNNSAYDPANSSILGRVFSLQLTKAF</sequence>
<dbReference type="Pfam" id="PF00593">
    <property type="entry name" value="TonB_dep_Rec_b-barrel"/>
    <property type="match status" value="1"/>
</dbReference>
<dbReference type="InterPro" id="IPR037066">
    <property type="entry name" value="Plug_dom_sf"/>
</dbReference>
<keyword evidence="7 8" id="KW-0998">Cell outer membrane</keyword>
<evidence type="ECO:0000256" key="4">
    <source>
        <dbReference type="ARBA" id="ARBA00022692"/>
    </source>
</evidence>
<keyword evidence="4 8" id="KW-0812">Transmembrane</keyword>
<feature type="domain" description="TonB-dependent receptor plug" evidence="12">
    <location>
        <begin position="66"/>
        <end position="184"/>
    </location>
</feature>
<proteinExistence type="inferred from homology"/>
<evidence type="ECO:0000313" key="14">
    <source>
        <dbReference type="Proteomes" id="UP000199150"/>
    </source>
</evidence>
<dbReference type="InterPro" id="IPR039426">
    <property type="entry name" value="TonB-dep_rcpt-like"/>
</dbReference>
<dbReference type="Pfam" id="PF07715">
    <property type="entry name" value="Plug"/>
    <property type="match status" value="1"/>
</dbReference>
<feature type="signal peptide" evidence="10">
    <location>
        <begin position="1"/>
        <end position="23"/>
    </location>
</feature>
<evidence type="ECO:0000259" key="12">
    <source>
        <dbReference type="Pfam" id="PF07715"/>
    </source>
</evidence>
<feature type="domain" description="TonB-dependent receptor-like beta-barrel" evidence="11">
    <location>
        <begin position="403"/>
        <end position="915"/>
    </location>
</feature>
<dbReference type="Gene3D" id="2.40.170.20">
    <property type="entry name" value="TonB-dependent receptor, beta-barrel domain"/>
    <property type="match status" value="1"/>
</dbReference>
<reference evidence="14" key="1">
    <citation type="submission" date="2016-10" db="EMBL/GenBank/DDBJ databases">
        <authorList>
            <person name="Varghese N."/>
            <person name="Submissions S."/>
        </authorList>
    </citation>
    <scope>NUCLEOTIDE SEQUENCE [LARGE SCALE GENOMIC DNA]</scope>
    <source>
        <strain evidence="14">CGMCC 1.3431</strain>
    </source>
</reference>
<dbReference type="PROSITE" id="PS52016">
    <property type="entry name" value="TONB_DEPENDENT_REC_3"/>
    <property type="match status" value="1"/>
</dbReference>
<evidence type="ECO:0000256" key="9">
    <source>
        <dbReference type="RuleBase" id="RU003357"/>
    </source>
</evidence>
<accession>A0A1G4TMU2</accession>
<evidence type="ECO:0000256" key="2">
    <source>
        <dbReference type="ARBA" id="ARBA00022448"/>
    </source>
</evidence>
<dbReference type="InterPro" id="IPR036942">
    <property type="entry name" value="Beta-barrel_TonB_sf"/>
</dbReference>
<keyword evidence="14" id="KW-1185">Reference proteome</keyword>
<dbReference type="Gene3D" id="2.170.130.10">
    <property type="entry name" value="TonB-dependent receptor, plug domain"/>
    <property type="match status" value="1"/>
</dbReference>
<organism evidence="13 14">
    <name type="scientific">Asticcacaulis taihuensis</name>
    <dbReference type="NCBI Taxonomy" id="260084"/>
    <lineage>
        <taxon>Bacteria</taxon>
        <taxon>Pseudomonadati</taxon>
        <taxon>Pseudomonadota</taxon>
        <taxon>Alphaproteobacteria</taxon>
        <taxon>Caulobacterales</taxon>
        <taxon>Caulobacteraceae</taxon>
        <taxon>Asticcacaulis</taxon>
    </lineage>
</organism>
<keyword evidence="2 8" id="KW-0813">Transport</keyword>
<dbReference type="STRING" id="260084.SAMN02927928_0019"/>
<evidence type="ECO:0000313" key="13">
    <source>
        <dbReference type="EMBL" id="SCW82728.1"/>
    </source>
</evidence>
<keyword evidence="6 8" id="KW-0472">Membrane</keyword>
<keyword evidence="3 8" id="KW-1134">Transmembrane beta strand</keyword>
<evidence type="ECO:0000259" key="11">
    <source>
        <dbReference type="Pfam" id="PF00593"/>
    </source>
</evidence>
<protein>
    <submittedName>
        <fullName evidence="13">Iron complex outermembrane recepter protein</fullName>
    </submittedName>
</protein>
<evidence type="ECO:0000256" key="1">
    <source>
        <dbReference type="ARBA" id="ARBA00004571"/>
    </source>
</evidence>
<dbReference type="SUPFAM" id="SSF56935">
    <property type="entry name" value="Porins"/>
    <property type="match status" value="1"/>
</dbReference>
<evidence type="ECO:0000256" key="8">
    <source>
        <dbReference type="PROSITE-ProRule" id="PRU01360"/>
    </source>
</evidence>
<dbReference type="GO" id="GO:0009279">
    <property type="term" value="C:cell outer membrane"/>
    <property type="evidence" value="ECO:0007669"/>
    <property type="project" value="UniProtKB-SubCell"/>
</dbReference>